<name>A0A1C7M5U7_GRIFR</name>
<evidence type="ECO:0000313" key="2">
    <source>
        <dbReference type="Proteomes" id="UP000092993"/>
    </source>
</evidence>
<dbReference type="OMA" id="YDYANYP"/>
<organism evidence="1 2">
    <name type="scientific">Grifola frondosa</name>
    <name type="common">Maitake</name>
    <name type="synonym">Polyporus frondosus</name>
    <dbReference type="NCBI Taxonomy" id="5627"/>
    <lineage>
        <taxon>Eukaryota</taxon>
        <taxon>Fungi</taxon>
        <taxon>Dikarya</taxon>
        <taxon>Basidiomycota</taxon>
        <taxon>Agaricomycotina</taxon>
        <taxon>Agaricomycetes</taxon>
        <taxon>Polyporales</taxon>
        <taxon>Grifolaceae</taxon>
        <taxon>Grifola</taxon>
    </lineage>
</organism>
<gene>
    <name evidence="1" type="ORF">A0H81_08753</name>
</gene>
<dbReference type="AlphaFoldDB" id="A0A1C7M5U7"/>
<protein>
    <submittedName>
        <fullName evidence="1">Uncharacterized protein</fullName>
    </submittedName>
</protein>
<reference evidence="1 2" key="1">
    <citation type="submission" date="2016-03" db="EMBL/GenBank/DDBJ databases">
        <title>Whole genome sequencing of Grifola frondosa 9006-11.</title>
        <authorList>
            <person name="Min B."/>
            <person name="Park H."/>
            <person name="Kim J.-G."/>
            <person name="Cho H."/>
            <person name="Oh Y.-L."/>
            <person name="Kong W.-S."/>
            <person name="Choi I.-G."/>
        </authorList>
    </citation>
    <scope>NUCLEOTIDE SEQUENCE [LARGE SCALE GENOMIC DNA]</scope>
    <source>
        <strain evidence="1 2">9006-11</strain>
    </source>
</reference>
<keyword evidence="2" id="KW-1185">Reference proteome</keyword>
<sequence length="183" mass="19493">MLATYPTFHLCWHWESNSNARRPTLDLARLLTGGHRIPTQAYKGAGTIAAPAPGTAIAPGAAFNFSYNAHGDYCISSYAFSVYLVTEVPTALAPSEEFMSGYFFGRFDTANYPAVPYPTNPAPPQLTMPDLSISPGGFGAGESASNATFQLAVLEEWDDCGGALGRKISLATTPIIYNATTLD</sequence>
<comment type="caution">
    <text evidence="1">The sequence shown here is derived from an EMBL/GenBank/DDBJ whole genome shotgun (WGS) entry which is preliminary data.</text>
</comment>
<evidence type="ECO:0000313" key="1">
    <source>
        <dbReference type="EMBL" id="OBZ71739.1"/>
    </source>
</evidence>
<dbReference type="OrthoDB" id="3944184at2759"/>
<dbReference type="EMBL" id="LUGG01000011">
    <property type="protein sequence ID" value="OBZ71739.1"/>
    <property type="molecule type" value="Genomic_DNA"/>
</dbReference>
<proteinExistence type="predicted"/>
<accession>A0A1C7M5U7</accession>
<dbReference type="Proteomes" id="UP000092993">
    <property type="component" value="Unassembled WGS sequence"/>
</dbReference>